<evidence type="ECO:0000256" key="2">
    <source>
        <dbReference type="SAM" id="SignalP"/>
    </source>
</evidence>
<comment type="caution">
    <text evidence="3">The sequence shown here is derived from an EMBL/GenBank/DDBJ whole genome shotgun (WGS) entry which is preliminary data.</text>
</comment>
<proteinExistence type="predicted"/>
<gene>
    <name evidence="3" type="ORF">A9P98_00100</name>
</gene>
<sequence>MKIYSIFWFPAILASLVSTASVKAEQVSNKSANLIGVSTDNQNRSNLLTQSSNPGFTTTSPTTGSTPLKLSQGIPPRVIKLRLSDTGISIGSVIFWGIAGLFQKRSTDWVRLEINGNEVKVVHTTRTTNTITQFSKWWDHPVRKIAFKPDSCTNSSDCVVVNKENGIIDINDISLLSKGEFKIEYLESGEWKYVDFRVPAKE</sequence>
<feature type="region of interest" description="Disordered" evidence="1">
    <location>
        <begin position="44"/>
        <end position="68"/>
    </location>
</feature>
<dbReference type="RefSeq" id="WP_006276260.1">
    <property type="nucleotide sequence ID" value="NZ_ACYA01000017.1"/>
</dbReference>
<reference evidence="3 4" key="1">
    <citation type="submission" date="2016-05" db="EMBL/GenBank/DDBJ databases">
        <title>First complete genome of the cyanobacterium Cylindrospermopsis raciborskii CS505, containing a circular chromosome and a single extrachromosomal element.</title>
        <authorList>
            <person name="Fuentes J."/>
            <person name="Tamames J."/>
            <person name="Allen E."/>
            <person name="Plominski A."/>
            <person name="Vasquez M."/>
        </authorList>
    </citation>
    <scope>NUCLEOTIDE SEQUENCE [LARGE SCALE GENOMIC DNA]</scope>
    <source>
        <strain evidence="3 4">CS505</strain>
    </source>
</reference>
<keyword evidence="2" id="KW-0732">Signal</keyword>
<protein>
    <submittedName>
        <fullName evidence="3">Uncharacterized protein</fullName>
    </submittedName>
</protein>
<evidence type="ECO:0000313" key="4">
    <source>
        <dbReference type="Proteomes" id="UP000093903"/>
    </source>
</evidence>
<feature type="chain" id="PRO_5032321998" evidence="2">
    <location>
        <begin position="21"/>
        <end position="202"/>
    </location>
</feature>
<feature type="signal peptide" evidence="2">
    <location>
        <begin position="1"/>
        <end position="20"/>
    </location>
</feature>
<organism evidence="3 4">
    <name type="scientific">Cylindrospermopsis raciborskii CS-505</name>
    <dbReference type="NCBI Taxonomy" id="533240"/>
    <lineage>
        <taxon>Bacteria</taxon>
        <taxon>Bacillati</taxon>
        <taxon>Cyanobacteriota</taxon>
        <taxon>Cyanophyceae</taxon>
        <taxon>Nostocales</taxon>
        <taxon>Aphanizomenonaceae</taxon>
        <taxon>Cylindrospermopsis</taxon>
    </lineage>
</organism>
<dbReference type="EMBL" id="LYXA01000001">
    <property type="protein sequence ID" value="OBU74873.1"/>
    <property type="molecule type" value="Genomic_DNA"/>
</dbReference>
<evidence type="ECO:0000313" key="3">
    <source>
        <dbReference type="EMBL" id="OBU74873.1"/>
    </source>
</evidence>
<dbReference type="AlphaFoldDB" id="A0A853M780"/>
<dbReference type="Proteomes" id="UP000093903">
    <property type="component" value="Unassembled WGS sequence"/>
</dbReference>
<evidence type="ECO:0000256" key="1">
    <source>
        <dbReference type="SAM" id="MobiDB-lite"/>
    </source>
</evidence>
<accession>A0A853M780</accession>
<feature type="compositionally biased region" description="Low complexity" evidence="1">
    <location>
        <begin position="51"/>
        <end position="67"/>
    </location>
</feature>
<name>A0A853M780_9CYAN</name>